<gene>
    <name evidence="5" type="ORF">WOLCODRAFT_83643</name>
</gene>
<dbReference type="Gene3D" id="2.60.120.200">
    <property type="match status" value="1"/>
</dbReference>
<keyword evidence="3" id="KW-1133">Transmembrane helix</keyword>
<dbReference type="SUPFAM" id="SSF49899">
    <property type="entry name" value="Concanavalin A-like lectins/glucanases"/>
    <property type="match status" value="1"/>
</dbReference>
<dbReference type="GO" id="GO:0005975">
    <property type="term" value="P:carbohydrate metabolic process"/>
    <property type="evidence" value="ECO:0007669"/>
    <property type="project" value="InterPro"/>
</dbReference>
<dbReference type="PROSITE" id="PS51762">
    <property type="entry name" value="GH16_2"/>
    <property type="match status" value="1"/>
</dbReference>
<name>A0A2H3JBA3_WOLCO</name>
<dbReference type="InterPro" id="IPR013320">
    <property type="entry name" value="ConA-like_dom_sf"/>
</dbReference>
<keyword evidence="3" id="KW-0812">Transmembrane</keyword>
<dbReference type="OrthoDB" id="4781at2759"/>
<keyword evidence="6" id="KW-1185">Reference proteome</keyword>
<reference evidence="5 6" key="1">
    <citation type="journal article" date="2012" name="Science">
        <title>The Paleozoic origin of enzymatic lignin decomposition reconstructed from 31 fungal genomes.</title>
        <authorList>
            <person name="Floudas D."/>
            <person name="Binder M."/>
            <person name="Riley R."/>
            <person name="Barry K."/>
            <person name="Blanchette R.A."/>
            <person name="Henrissat B."/>
            <person name="Martinez A.T."/>
            <person name="Otillar R."/>
            <person name="Spatafora J.W."/>
            <person name="Yadav J.S."/>
            <person name="Aerts A."/>
            <person name="Benoit I."/>
            <person name="Boyd A."/>
            <person name="Carlson A."/>
            <person name="Copeland A."/>
            <person name="Coutinho P.M."/>
            <person name="de Vries R.P."/>
            <person name="Ferreira P."/>
            <person name="Findley K."/>
            <person name="Foster B."/>
            <person name="Gaskell J."/>
            <person name="Glotzer D."/>
            <person name="Gorecki P."/>
            <person name="Heitman J."/>
            <person name="Hesse C."/>
            <person name="Hori C."/>
            <person name="Igarashi K."/>
            <person name="Jurgens J.A."/>
            <person name="Kallen N."/>
            <person name="Kersten P."/>
            <person name="Kohler A."/>
            <person name="Kuees U."/>
            <person name="Kumar T.K.A."/>
            <person name="Kuo A."/>
            <person name="LaButti K."/>
            <person name="Larrondo L.F."/>
            <person name="Lindquist E."/>
            <person name="Ling A."/>
            <person name="Lombard V."/>
            <person name="Lucas S."/>
            <person name="Lundell T."/>
            <person name="Martin R."/>
            <person name="McLaughlin D.J."/>
            <person name="Morgenstern I."/>
            <person name="Morin E."/>
            <person name="Murat C."/>
            <person name="Nagy L.G."/>
            <person name="Nolan M."/>
            <person name="Ohm R.A."/>
            <person name="Patyshakuliyeva A."/>
            <person name="Rokas A."/>
            <person name="Ruiz-Duenas F.J."/>
            <person name="Sabat G."/>
            <person name="Salamov A."/>
            <person name="Samejima M."/>
            <person name="Schmutz J."/>
            <person name="Slot J.C."/>
            <person name="St John F."/>
            <person name="Stenlid J."/>
            <person name="Sun H."/>
            <person name="Sun S."/>
            <person name="Syed K."/>
            <person name="Tsang A."/>
            <person name="Wiebenga A."/>
            <person name="Young D."/>
            <person name="Pisabarro A."/>
            <person name="Eastwood D.C."/>
            <person name="Martin F."/>
            <person name="Cullen D."/>
            <person name="Grigoriev I.V."/>
            <person name="Hibbett D.S."/>
        </authorList>
    </citation>
    <scope>NUCLEOTIDE SEQUENCE [LARGE SCALE GENOMIC DNA]</scope>
    <source>
        <strain evidence="5 6">MD-104</strain>
    </source>
</reference>
<dbReference type="Proteomes" id="UP000218811">
    <property type="component" value="Unassembled WGS sequence"/>
</dbReference>
<dbReference type="InterPro" id="IPR000757">
    <property type="entry name" value="Beta-glucanase-like"/>
</dbReference>
<evidence type="ECO:0000256" key="2">
    <source>
        <dbReference type="SAM" id="MobiDB-lite"/>
    </source>
</evidence>
<evidence type="ECO:0000313" key="5">
    <source>
        <dbReference type="EMBL" id="PCH37093.1"/>
    </source>
</evidence>
<dbReference type="InterPro" id="IPR050546">
    <property type="entry name" value="Glycosyl_Hydrlase_16"/>
</dbReference>
<feature type="region of interest" description="Disordered" evidence="2">
    <location>
        <begin position="43"/>
        <end position="68"/>
    </location>
</feature>
<feature type="compositionally biased region" description="Gly residues" evidence="2">
    <location>
        <begin position="48"/>
        <end position="57"/>
    </location>
</feature>
<protein>
    <submittedName>
        <fullName evidence="5">Glycoside hydrolase family 16 protein</fullName>
    </submittedName>
</protein>
<proteinExistence type="inferred from homology"/>
<keyword evidence="3" id="KW-0472">Membrane</keyword>
<dbReference type="STRING" id="742152.A0A2H3JBA3"/>
<comment type="similarity">
    <text evidence="1">Belongs to the glycosyl hydrolase 16 family.</text>
</comment>
<dbReference type="Pfam" id="PF00722">
    <property type="entry name" value="Glyco_hydro_16"/>
    <property type="match status" value="1"/>
</dbReference>
<accession>A0A2H3JBA3</accession>
<evidence type="ECO:0000313" key="6">
    <source>
        <dbReference type="Proteomes" id="UP000218811"/>
    </source>
</evidence>
<dbReference type="OMA" id="HAGNPDP"/>
<dbReference type="GO" id="GO:0004553">
    <property type="term" value="F:hydrolase activity, hydrolyzing O-glycosyl compounds"/>
    <property type="evidence" value="ECO:0007669"/>
    <property type="project" value="InterPro"/>
</dbReference>
<dbReference type="AlphaFoldDB" id="A0A2H3JBA3"/>
<evidence type="ECO:0000256" key="3">
    <source>
        <dbReference type="SAM" id="Phobius"/>
    </source>
</evidence>
<evidence type="ECO:0000259" key="4">
    <source>
        <dbReference type="PROSITE" id="PS51762"/>
    </source>
</evidence>
<keyword evidence="5" id="KW-0378">Hydrolase</keyword>
<feature type="transmembrane region" description="Helical" evidence="3">
    <location>
        <begin position="209"/>
        <end position="231"/>
    </location>
</feature>
<organism evidence="5 6">
    <name type="scientific">Wolfiporia cocos (strain MD-104)</name>
    <name type="common">Brown rot fungus</name>
    <dbReference type="NCBI Taxonomy" id="742152"/>
    <lineage>
        <taxon>Eukaryota</taxon>
        <taxon>Fungi</taxon>
        <taxon>Dikarya</taxon>
        <taxon>Basidiomycota</taxon>
        <taxon>Agaricomycotina</taxon>
        <taxon>Agaricomycetes</taxon>
        <taxon>Polyporales</taxon>
        <taxon>Phaeolaceae</taxon>
        <taxon>Wolfiporia</taxon>
    </lineage>
</organism>
<sequence length="585" mass="63390">MTNATNNNPLSPQAGYGTQYAQYGNGGYGVVGGEEELGRPFAPFMGVGSEGGHGGSQDGRNSPGLSNNPLYRNSAAGAMAVGYGECPFFVAIPPHLPRSQSSAALSMRAPFLSPASRPTSSVWAPPSVPYAYPPGSASSSALHGQYGFGGGSAYGGSQYGHGAYSSYADITAQLRKAKPVMPSSRLPQKMTDEEKPWTQLKDGRERAGWWLTLLGMFAGVAGAAVLCYFSYVSVDVLRDSDLCQVFSEDWSNGLDLNKTWYPDSQLGGFGNGEFQITSTNSKNLYVQNNQLYIMPTLTSDDIGESEIFNGGTYEVSGCTTSNATACKATSSNKTGAVINPVMSSRISTQNSYSIKYGRVEVVAKIPQGDWLWPAIWMLPVNNTYGPWPLSGEIDILEARGNPPSYGAQGTDFVRAALNYGVLDSLQTNIYGWWQDKRTAFSEDFHTYAIEWTDSWMRLYVDSRIDAMVNLKMQGKGGKSFFDRGNYPSVAHNGSNTEVVIENIWATGGPSAPFDQEFYLIIDLAAGGTSGWFPDNVGDKPWYDGSATAMREFAEAQSTWYATWPSDADDRAFRIDSVKMWKLGAC</sequence>
<feature type="domain" description="GH16" evidence="4">
    <location>
        <begin position="227"/>
        <end position="585"/>
    </location>
</feature>
<dbReference type="PANTHER" id="PTHR10963:SF55">
    <property type="entry name" value="GLYCOSIDE HYDROLASE FAMILY 16 PROTEIN"/>
    <property type="match status" value="1"/>
</dbReference>
<dbReference type="EMBL" id="KB467909">
    <property type="protein sequence ID" value="PCH37093.1"/>
    <property type="molecule type" value="Genomic_DNA"/>
</dbReference>
<dbReference type="PANTHER" id="PTHR10963">
    <property type="entry name" value="GLYCOSYL HYDROLASE-RELATED"/>
    <property type="match status" value="1"/>
</dbReference>
<evidence type="ECO:0000256" key="1">
    <source>
        <dbReference type="ARBA" id="ARBA00006865"/>
    </source>
</evidence>